<evidence type="ECO:0000313" key="7">
    <source>
        <dbReference type="EMBL" id="QDV85378.1"/>
    </source>
</evidence>
<dbReference type="RefSeq" id="WP_145214911.1">
    <property type="nucleotide sequence ID" value="NZ_CP036432.1"/>
</dbReference>
<dbReference type="InterPro" id="IPR013762">
    <property type="entry name" value="Integrase-like_cat_sf"/>
</dbReference>
<evidence type="ECO:0000256" key="4">
    <source>
        <dbReference type="PROSITE-ProRule" id="PRU01248"/>
    </source>
</evidence>
<dbReference type="Pfam" id="PF00589">
    <property type="entry name" value="Phage_integrase"/>
    <property type="match status" value="1"/>
</dbReference>
<proteinExistence type="predicted"/>
<reference evidence="7 8" key="1">
    <citation type="submission" date="2019-02" db="EMBL/GenBank/DDBJ databases">
        <title>Deep-cultivation of Planctomycetes and their phenomic and genomic characterization uncovers novel biology.</title>
        <authorList>
            <person name="Wiegand S."/>
            <person name="Jogler M."/>
            <person name="Boedeker C."/>
            <person name="Pinto D."/>
            <person name="Vollmers J."/>
            <person name="Rivas-Marin E."/>
            <person name="Kohn T."/>
            <person name="Peeters S.H."/>
            <person name="Heuer A."/>
            <person name="Rast P."/>
            <person name="Oberbeckmann S."/>
            <person name="Bunk B."/>
            <person name="Jeske O."/>
            <person name="Meyerdierks A."/>
            <person name="Storesund J.E."/>
            <person name="Kallscheuer N."/>
            <person name="Luecker S."/>
            <person name="Lage O.M."/>
            <person name="Pohl T."/>
            <person name="Merkel B.J."/>
            <person name="Hornburger P."/>
            <person name="Mueller R.-W."/>
            <person name="Bruemmer F."/>
            <person name="Labrenz M."/>
            <person name="Spormann A.M."/>
            <person name="Op den Camp H."/>
            <person name="Overmann J."/>
            <person name="Amann R."/>
            <person name="Jetten M.S.M."/>
            <person name="Mascher T."/>
            <person name="Medema M.H."/>
            <person name="Devos D.P."/>
            <person name="Kaster A.-K."/>
            <person name="Ovreas L."/>
            <person name="Rohde M."/>
            <person name="Galperin M.Y."/>
            <person name="Jogler C."/>
        </authorList>
    </citation>
    <scope>NUCLEOTIDE SEQUENCE [LARGE SCALE GENOMIC DNA]</scope>
    <source>
        <strain evidence="7 8">TBK1r</strain>
    </source>
</reference>
<feature type="domain" description="Tyr recombinase" evidence="5">
    <location>
        <begin position="216"/>
        <end position="369"/>
    </location>
</feature>
<dbReference type="CDD" id="cd00397">
    <property type="entry name" value="DNA_BRE_C"/>
    <property type="match status" value="1"/>
</dbReference>
<evidence type="ECO:0000256" key="2">
    <source>
        <dbReference type="ARBA" id="ARBA00023125"/>
    </source>
</evidence>
<dbReference type="InterPro" id="IPR002104">
    <property type="entry name" value="Integrase_catalytic"/>
</dbReference>
<organism evidence="7 8">
    <name type="scientific">Stieleria magnilauensis</name>
    <dbReference type="NCBI Taxonomy" id="2527963"/>
    <lineage>
        <taxon>Bacteria</taxon>
        <taxon>Pseudomonadati</taxon>
        <taxon>Planctomycetota</taxon>
        <taxon>Planctomycetia</taxon>
        <taxon>Pirellulales</taxon>
        <taxon>Pirellulaceae</taxon>
        <taxon>Stieleria</taxon>
    </lineage>
</organism>
<dbReference type="Gene3D" id="1.10.150.130">
    <property type="match status" value="1"/>
</dbReference>
<feature type="domain" description="Core-binding (CB)" evidence="6">
    <location>
        <begin position="78"/>
        <end position="169"/>
    </location>
</feature>
<gene>
    <name evidence="7" type="ORF">TBK1r_43580</name>
</gene>
<dbReference type="PROSITE" id="PS51898">
    <property type="entry name" value="TYR_RECOMBINASE"/>
    <property type="match status" value="1"/>
</dbReference>
<evidence type="ECO:0000256" key="1">
    <source>
        <dbReference type="ARBA" id="ARBA00022908"/>
    </source>
</evidence>
<sequence>MASLQQDPGGNFHVTFRFGGARFKRSLKTKKRRQAQAASFRLEENIALIESGRLELPDGADIPTFLLSDGKLNGKPQTTTLRLGDLLSTYTSSIPSDALEPTTLKTIGLHTRHIVRILGSRKTLHSISTKDLQNYITTRSKEPGINGFVSAGTIRKEIATFGSLWNWALSQNHVTGVFPKRGLMFPKVTEKPPFQTWKQIERQIAVGRLSDAESSELWHSLYLDTTQVDELLEHIRVTAEYPFLYPMCVFAAHTGVRRSEFCRSQIADFDLENRTVVVRERKRARSKRTTRIVPLTPKLTEVMSTWLEEKEQSPHTFPEDHRVVRNRKLQREEGCVQPEEASHHLNQVLSGSKWKTVVLVQRKLEFAVQ</sequence>
<dbReference type="PROSITE" id="PS51900">
    <property type="entry name" value="CB"/>
    <property type="match status" value="1"/>
</dbReference>
<dbReference type="Proteomes" id="UP000318081">
    <property type="component" value="Chromosome"/>
</dbReference>
<accession>A0ABX5XTN2</accession>
<evidence type="ECO:0000259" key="5">
    <source>
        <dbReference type="PROSITE" id="PS51898"/>
    </source>
</evidence>
<dbReference type="Gene3D" id="1.10.443.10">
    <property type="entry name" value="Intergrase catalytic core"/>
    <property type="match status" value="1"/>
</dbReference>
<keyword evidence="2 4" id="KW-0238">DNA-binding</keyword>
<dbReference type="InterPro" id="IPR011010">
    <property type="entry name" value="DNA_brk_join_enz"/>
</dbReference>
<dbReference type="SUPFAM" id="SSF56349">
    <property type="entry name" value="DNA breaking-rejoining enzymes"/>
    <property type="match status" value="1"/>
</dbReference>
<protein>
    <submittedName>
        <fullName evidence="7">Site-specific tyrosine recombinase XerC</fullName>
    </submittedName>
</protein>
<dbReference type="EMBL" id="CP036432">
    <property type="protein sequence ID" value="QDV85378.1"/>
    <property type="molecule type" value="Genomic_DNA"/>
</dbReference>
<evidence type="ECO:0000313" key="8">
    <source>
        <dbReference type="Proteomes" id="UP000318081"/>
    </source>
</evidence>
<dbReference type="InterPro" id="IPR044068">
    <property type="entry name" value="CB"/>
</dbReference>
<keyword evidence="1" id="KW-0229">DNA integration</keyword>
<keyword evidence="3" id="KW-0233">DNA recombination</keyword>
<name>A0ABX5XTN2_9BACT</name>
<keyword evidence="8" id="KW-1185">Reference proteome</keyword>
<evidence type="ECO:0000259" key="6">
    <source>
        <dbReference type="PROSITE" id="PS51900"/>
    </source>
</evidence>
<evidence type="ECO:0000256" key="3">
    <source>
        <dbReference type="ARBA" id="ARBA00023172"/>
    </source>
</evidence>
<dbReference type="InterPro" id="IPR010998">
    <property type="entry name" value="Integrase_recombinase_N"/>
</dbReference>